<dbReference type="Gene3D" id="2.60.40.10">
    <property type="entry name" value="Immunoglobulins"/>
    <property type="match status" value="1"/>
</dbReference>
<dbReference type="Gene3D" id="3.60.10.10">
    <property type="entry name" value="Endonuclease/exonuclease/phosphatase"/>
    <property type="match status" value="1"/>
</dbReference>
<dbReference type="GO" id="GO:0046856">
    <property type="term" value="P:phosphatidylinositol dephosphorylation"/>
    <property type="evidence" value="ECO:0007669"/>
    <property type="project" value="InterPro"/>
</dbReference>
<dbReference type="Pfam" id="PF22669">
    <property type="entry name" value="Exo_endo_phos2"/>
    <property type="match status" value="1"/>
</dbReference>
<dbReference type="InterPro" id="IPR056455">
    <property type="entry name" value="Ig-like_IP5PC_F"/>
</dbReference>
<dbReference type="InterPro" id="IPR046985">
    <property type="entry name" value="IP5"/>
</dbReference>
<protein>
    <recommendedName>
        <fullName evidence="3">Inositol polyphosphate-related phosphatase domain-containing protein</fullName>
    </recommendedName>
</protein>
<dbReference type="InterPro" id="IPR036691">
    <property type="entry name" value="Endo/exonu/phosph_ase_sf"/>
</dbReference>
<dbReference type="InterPro" id="IPR000300">
    <property type="entry name" value="IPPc"/>
</dbReference>
<comment type="caution">
    <text evidence="4">The sequence shown here is derived from an EMBL/GenBank/DDBJ whole genome shotgun (WGS) entry which is preliminary data.</text>
</comment>
<accession>A0AAV8RQ40</accession>
<name>A0AAV8RQ40_ENSVE</name>
<dbReference type="PANTHER" id="PTHR11200">
    <property type="entry name" value="INOSITOL 5-PHOSPHATASE"/>
    <property type="match status" value="1"/>
</dbReference>
<dbReference type="SUPFAM" id="SSF56219">
    <property type="entry name" value="DNase I-like"/>
    <property type="match status" value="1"/>
</dbReference>
<evidence type="ECO:0000313" key="5">
    <source>
        <dbReference type="Proteomes" id="UP001222027"/>
    </source>
</evidence>
<dbReference type="Proteomes" id="UP001222027">
    <property type="component" value="Unassembled WGS sequence"/>
</dbReference>
<dbReference type="AlphaFoldDB" id="A0AAV8RQ40"/>
<feature type="compositionally biased region" description="Polar residues" evidence="2">
    <location>
        <begin position="51"/>
        <end position="67"/>
    </location>
</feature>
<dbReference type="InterPro" id="IPR013783">
    <property type="entry name" value="Ig-like_fold"/>
</dbReference>
<evidence type="ECO:0000256" key="1">
    <source>
        <dbReference type="ARBA" id="ARBA00010768"/>
    </source>
</evidence>
<evidence type="ECO:0000259" key="3">
    <source>
        <dbReference type="SMART" id="SM00128"/>
    </source>
</evidence>
<gene>
    <name evidence="4" type="ORF">OPV22_005010</name>
</gene>
<keyword evidence="5" id="KW-1185">Reference proteome</keyword>
<dbReference type="SMART" id="SM00128">
    <property type="entry name" value="IPPc"/>
    <property type="match status" value="1"/>
</dbReference>
<dbReference type="Pfam" id="PF23755">
    <property type="entry name" value="Ig-like_IP5PC_F"/>
    <property type="match status" value="1"/>
</dbReference>
<organism evidence="4 5">
    <name type="scientific">Ensete ventricosum</name>
    <name type="common">Abyssinian banana</name>
    <name type="synonym">Musa ensete</name>
    <dbReference type="NCBI Taxonomy" id="4639"/>
    <lineage>
        <taxon>Eukaryota</taxon>
        <taxon>Viridiplantae</taxon>
        <taxon>Streptophyta</taxon>
        <taxon>Embryophyta</taxon>
        <taxon>Tracheophyta</taxon>
        <taxon>Spermatophyta</taxon>
        <taxon>Magnoliopsida</taxon>
        <taxon>Liliopsida</taxon>
        <taxon>Zingiberales</taxon>
        <taxon>Musaceae</taxon>
        <taxon>Ensete</taxon>
    </lineage>
</organism>
<evidence type="ECO:0000313" key="4">
    <source>
        <dbReference type="EMBL" id="KAJ8504124.1"/>
    </source>
</evidence>
<reference evidence="4 5" key="1">
    <citation type="submission" date="2022-12" db="EMBL/GenBank/DDBJ databases">
        <title>Chromosome-scale assembly of the Ensete ventricosum genome.</title>
        <authorList>
            <person name="Dussert Y."/>
            <person name="Stocks J."/>
            <person name="Wendawek A."/>
            <person name="Woldeyes F."/>
            <person name="Nichols R.A."/>
            <person name="Borrell J.S."/>
        </authorList>
    </citation>
    <scope>NUCLEOTIDE SEQUENCE [LARGE SCALE GENOMIC DNA]</scope>
    <source>
        <strain evidence="5">cv. Maze</strain>
        <tissue evidence="4">Seeds</tissue>
    </source>
</reference>
<evidence type="ECO:0000256" key="2">
    <source>
        <dbReference type="SAM" id="MobiDB-lite"/>
    </source>
</evidence>
<proteinExistence type="inferred from homology"/>
<dbReference type="EMBL" id="JAQQAF010000002">
    <property type="protein sequence ID" value="KAJ8504124.1"/>
    <property type="molecule type" value="Genomic_DNA"/>
</dbReference>
<dbReference type="PANTHER" id="PTHR11200:SF300">
    <property type="entry name" value="TYPE II INOSITOL 1,4,5-TRISPHOSPHATE 5-PHOSPHATASE"/>
    <property type="match status" value="1"/>
</dbReference>
<feature type="domain" description="Inositol polyphosphate-related phosphatase" evidence="3">
    <location>
        <begin position="1"/>
        <end position="220"/>
    </location>
</feature>
<dbReference type="GO" id="GO:0004439">
    <property type="term" value="F:phosphatidylinositol-4,5-bisphosphate 5-phosphatase activity"/>
    <property type="evidence" value="ECO:0007669"/>
    <property type="project" value="TreeGrafter"/>
</dbReference>
<sequence length="425" mass="48210">MRVYDRVICFVNCHFAAHLEAVSRRNADFDHVYRTMAFSRPTTGLHGSAAGPTSVQLNRGVNVTGSQPDDGRPELSEADMVVFLGDFNYRLHSITYDEARDMVSQRCFDWLREKDQLRAEMKAGKVFQGMREGQIKFPPTYKFERHQPGLSGYDSSEKKRIPAWCDRVLYRDSRSISVAECSLECPVVSSITLYEACMDVTDSDHKPVRCIFSVEIAHTDELIKRQVCGEITKSIEKLRSSLEESSAVPDFIVSTNDIVLKNQETFTLRITNKSEKYKAIFQIICEGQSVIQGDENSSKLCPRCSFGFPNWLEVQPAVGILKPGQTIDVSMHHEDVLTQEQSVDGVPQNWWTENTRDKEAVLVVNVTGTGTTDHRSHRVHVRHSFSFRSDSSDRRAEFNDQQRTEGNKRIAAISIAAYDAWIPRA</sequence>
<comment type="similarity">
    <text evidence="1">Belongs to the inositol polyphosphate 5-phosphatase family.</text>
</comment>
<feature type="region of interest" description="Disordered" evidence="2">
    <location>
        <begin position="44"/>
        <end position="72"/>
    </location>
</feature>